<reference evidence="7 8" key="1">
    <citation type="submission" date="2018-09" db="EMBL/GenBank/DDBJ databases">
        <title>Characterization of the phylogenetic diversity of five novel species belonging to the genus Bifidobacterium.</title>
        <authorList>
            <person name="Lugli G.A."/>
            <person name="Duranti S."/>
            <person name="Milani C."/>
        </authorList>
    </citation>
    <scope>NUCLEOTIDE SEQUENCE [LARGE SCALE GENOMIC DNA]</scope>
    <source>
        <strain evidence="7 8">2033B</strain>
    </source>
</reference>
<evidence type="ECO:0000313" key="8">
    <source>
        <dbReference type="Proteomes" id="UP000287470"/>
    </source>
</evidence>
<dbReference type="InterPro" id="IPR036156">
    <property type="entry name" value="Beta-gal/glucu_dom_sf"/>
</dbReference>
<keyword evidence="4" id="KW-0624">Polysaccharide degradation</keyword>
<keyword evidence="2" id="KW-0378">Hydrolase</keyword>
<dbReference type="SUPFAM" id="SSF49785">
    <property type="entry name" value="Galactose-binding domain-like"/>
    <property type="match status" value="2"/>
</dbReference>
<sequence length="1419" mass="151716">MRTSLNGTWEFLPDSGVGHGAGADADDGARDAACTITVPTWWDSLQQTTGYPAWWERGLHHAVYRRSVTLDEAALADDLFLHVGAVASLAKAYVNGVSVGPESTKGYLMTLLPYDLDITKAAHAGVNEIAIEVWSVKALPADALAAEGGPDRLLFPFGTENIVGRVGIGGDVWVESRPRLRVDDVQVMPDLNRNADPSDDRLALNVTIVNHTADDADLDVRAVVRPWSADGASGAAVEPALTLPGRRVHVAAGDTAVVATASAWPDAHYWSRTDPFLYTVDASIAPASGDASDAADGPSAEAAAPTPLHTKRERFGFRQFWREGDRFYFNGVPIRLRGDSLCLLNQGNRDLINEIGDANGVILDDNHASDAMVRAWVDAYRHANANVIRNHIRSVVSPVLFDHADETGMLIEEETAFWNPGSVSNVSLDPPYYLNYSDEAIGYYAEWVDRWVKAFRNHPSIIMWSTTNEAWNPNDADVLIPPLEEAANRADPTRMVYNDGFNRPRGNEDSRHYFGGYPSGMTNAPDIYALYHIDSDLPLGAGEEFSVSTAGIPQYADDGTIRDIYHGRLDGNPDTISRADFIREVGRVTRGIRTTRMSDWRPFCMSMFLYDNIEKVVRLDQEHTPHGLNPKTMLRPQFDPTADGDARWIEGDGLGYFAASYADVAAYDKEYDREPRLGTPHRTYRPDETSARTIIVHNDEEIDGTALDLSWTVSALDPATGAADAVDTGEARLAVPYGEHVEHGIVIHVPGDSADAPGDGAYDGRRLILTLRVAKQGVGKFSEDNFLGWIGRPAPVIIGASRTLIDLGTVDWASREVRHCIHLTQQGGAMSEHWTARILDDADGAIGLERDRGNLRHEQETFYTVNTAGLIPGRAYEGLIEYAGDNDDRVEIRVRFTAGDPPEGDDAANRAAGAAVSVSSSAAIPGWSPAALVDGRFDAAYNHFGWSSEPQDRDHAEQVTLRLARPARIAQIVLAPRGENPGGTVAEAFHGDGEGVGGVLEFAAGHKAADPNRGQGFPVDFTLSVSADGRDWRTVVERRDQPLPANGTPRAYDFDPVDDVRWIRLDATRLRPNPHEGGRYALQLVEIAAYGDAHMPAIPSRPCDVTAAVADDARHDVHASWRFASDGRSPILGSTLTLTNEAGETIPVTVAGEASDAHVADVPDGRWTLVVQDRNAVGDGEPSEPFVFAVGRGDDAADAAGADGADAGAAASDAMPTVSAPAQADAQLDSETGAVAVSWTACAGADGYVVHLTPTAGVGGRGDAALPPSRVTWAPAGATTAILPSVATGTYTASVDACVERPAAGDGYATTRSVASAPSAPVIVAHAPSRPNKPGVTSVGDRMSVTWSAPADGGTPITSYVLTITRLTDDTVQVVRADGDATAATIERMEPGNYTASVIAVNAIGMSGESSPSLPCLIK</sequence>
<dbReference type="RefSeq" id="WP_164520958.1">
    <property type="nucleotide sequence ID" value="NZ_QXGK01000002.1"/>
</dbReference>
<dbReference type="Pfam" id="PF02836">
    <property type="entry name" value="Glyco_hydro_2_C"/>
    <property type="match status" value="1"/>
</dbReference>
<keyword evidence="4" id="KW-0119">Carbohydrate metabolism</keyword>
<dbReference type="InterPro" id="IPR036116">
    <property type="entry name" value="FN3_sf"/>
</dbReference>
<evidence type="ECO:0000259" key="5">
    <source>
        <dbReference type="PROSITE" id="PS50022"/>
    </source>
</evidence>
<evidence type="ECO:0000256" key="1">
    <source>
        <dbReference type="ARBA" id="ARBA00007401"/>
    </source>
</evidence>
<name>A0A430FWN3_9BIFI</name>
<evidence type="ECO:0000259" key="6">
    <source>
        <dbReference type="PROSITE" id="PS50853"/>
    </source>
</evidence>
<keyword evidence="3" id="KW-0326">Glycosidase</keyword>
<dbReference type="InterPro" id="IPR017853">
    <property type="entry name" value="GH"/>
</dbReference>
<dbReference type="SUPFAM" id="SSF49303">
    <property type="entry name" value="beta-Galactosidase/glucuronidase domain"/>
    <property type="match status" value="1"/>
</dbReference>
<dbReference type="GO" id="GO:0000272">
    <property type="term" value="P:polysaccharide catabolic process"/>
    <property type="evidence" value="ECO:0007669"/>
    <property type="project" value="UniProtKB-KW"/>
</dbReference>
<dbReference type="InterPro" id="IPR013783">
    <property type="entry name" value="Ig-like_fold"/>
</dbReference>
<dbReference type="PANTHER" id="PTHR42732:SF1">
    <property type="entry name" value="BETA-MANNOSIDASE"/>
    <property type="match status" value="1"/>
</dbReference>
<protein>
    <submittedName>
        <fullName evidence="7">Uncharacterized protein</fullName>
    </submittedName>
</protein>
<dbReference type="Pfam" id="PF00041">
    <property type="entry name" value="fn3"/>
    <property type="match status" value="1"/>
</dbReference>
<evidence type="ECO:0000313" key="7">
    <source>
        <dbReference type="EMBL" id="RSX58514.1"/>
    </source>
</evidence>
<dbReference type="PROSITE" id="PS50853">
    <property type="entry name" value="FN3"/>
    <property type="match status" value="1"/>
</dbReference>
<dbReference type="Gene3D" id="3.20.20.80">
    <property type="entry name" value="Glycosidases"/>
    <property type="match status" value="1"/>
</dbReference>
<dbReference type="Gene3D" id="2.60.40.10">
    <property type="entry name" value="Immunoglobulins"/>
    <property type="match status" value="2"/>
</dbReference>
<dbReference type="PROSITE" id="PS00608">
    <property type="entry name" value="GLYCOSYL_HYDROL_F2_2"/>
    <property type="match status" value="1"/>
</dbReference>
<dbReference type="InterPro" id="IPR003961">
    <property type="entry name" value="FN3_dom"/>
</dbReference>
<comment type="caution">
    <text evidence="7">The sequence shown here is derived from an EMBL/GenBank/DDBJ whole genome shotgun (WGS) entry which is preliminary data.</text>
</comment>
<evidence type="ECO:0000256" key="3">
    <source>
        <dbReference type="ARBA" id="ARBA00023295"/>
    </source>
</evidence>
<dbReference type="PROSITE" id="PS50022">
    <property type="entry name" value="FA58C_3"/>
    <property type="match status" value="1"/>
</dbReference>
<dbReference type="EMBL" id="QXGK01000002">
    <property type="protein sequence ID" value="RSX58514.1"/>
    <property type="molecule type" value="Genomic_DNA"/>
</dbReference>
<dbReference type="SUPFAM" id="SSF51445">
    <property type="entry name" value="(Trans)glycosidases"/>
    <property type="match status" value="1"/>
</dbReference>
<gene>
    <name evidence="7" type="ORF">D2E24_0393</name>
</gene>
<dbReference type="Proteomes" id="UP000287470">
    <property type="component" value="Unassembled WGS sequence"/>
</dbReference>
<dbReference type="SUPFAM" id="SSF49265">
    <property type="entry name" value="Fibronectin type III"/>
    <property type="match status" value="1"/>
</dbReference>
<dbReference type="PANTHER" id="PTHR42732">
    <property type="entry name" value="BETA-GALACTOSIDASE"/>
    <property type="match status" value="1"/>
</dbReference>
<accession>A0A430FWN3</accession>
<dbReference type="InterPro" id="IPR023232">
    <property type="entry name" value="Glyco_hydro_2_AS"/>
</dbReference>
<dbReference type="GO" id="GO:0004553">
    <property type="term" value="F:hydrolase activity, hydrolyzing O-glycosyl compounds"/>
    <property type="evidence" value="ECO:0007669"/>
    <property type="project" value="InterPro"/>
</dbReference>
<keyword evidence="8" id="KW-1185">Reference proteome</keyword>
<feature type="domain" description="Fibronectin type-III" evidence="6">
    <location>
        <begin position="1327"/>
        <end position="1419"/>
    </location>
</feature>
<dbReference type="InterPro" id="IPR051913">
    <property type="entry name" value="GH2_Domain-Containing"/>
</dbReference>
<evidence type="ECO:0000256" key="4">
    <source>
        <dbReference type="ARBA" id="ARBA00023326"/>
    </source>
</evidence>
<dbReference type="InterPro" id="IPR006103">
    <property type="entry name" value="Glyco_hydro_2_cat"/>
</dbReference>
<dbReference type="SMART" id="SM00060">
    <property type="entry name" value="FN3"/>
    <property type="match status" value="1"/>
</dbReference>
<dbReference type="Gene3D" id="2.60.120.260">
    <property type="entry name" value="Galactose-binding domain-like"/>
    <property type="match status" value="2"/>
</dbReference>
<dbReference type="InterPro" id="IPR000421">
    <property type="entry name" value="FA58C"/>
</dbReference>
<evidence type="ECO:0000256" key="2">
    <source>
        <dbReference type="ARBA" id="ARBA00022801"/>
    </source>
</evidence>
<proteinExistence type="inferred from homology"/>
<organism evidence="7 8">
    <name type="scientific">Bifidobacterium samirii</name>
    <dbReference type="NCBI Taxonomy" id="2306974"/>
    <lineage>
        <taxon>Bacteria</taxon>
        <taxon>Bacillati</taxon>
        <taxon>Actinomycetota</taxon>
        <taxon>Actinomycetes</taxon>
        <taxon>Bifidobacteriales</taxon>
        <taxon>Bifidobacteriaceae</taxon>
        <taxon>Bifidobacterium</taxon>
    </lineage>
</organism>
<feature type="domain" description="F5/8 type C" evidence="5">
    <location>
        <begin position="898"/>
        <end position="1092"/>
    </location>
</feature>
<dbReference type="CDD" id="cd00063">
    <property type="entry name" value="FN3"/>
    <property type="match status" value="1"/>
</dbReference>
<comment type="similarity">
    <text evidence="1">Belongs to the glycosyl hydrolase 2 family.</text>
</comment>
<dbReference type="InterPro" id="IPR008979">
    <property type="entry name" value="Galactose-bd-like_sf"/>
</dbReference>